<evidence type="ECO:0000256" key="3">
    <source>
        <dbReference type="ARBA" id="ARBA00023179"/>
    </source>
</evidence>
<dbReference type="InterPro" id="IPR038077">
    <property type="entry name" value="Troponin_sf"/>
</dbReference>
<evidence type="ECO:0000313" key="5">
    <source>
        <dbReference type="EMBL" id="CAG5080227.1"/>
    </source>
</evidence>
<dbReference type="InterPro" id="IPR001978">
    <property type="entry name" value="Troponin"/>
</dbReference>
<sequence length="200" mass="23752">MDEFQQKKLEKELSELKKLIDLHFVQRRKDEEELKGLEDRIEKRKEYRAAQLAERARREQEKEARLQAEKERKEAEAQRRADEEAARKKELLQALNAAAHGNQRQDRRKGRGTEREKKKKVLAERRKQLNIDHLDVEKLKAKAKELFDHLNVLENSRITLEKETGEQKYELALCRYRVNTLNDANTKATSKARTRVGKLR</sequence>
<evidence type="ECO:0000256" key="1">
    <source>
        <dbReference type="ARBA" id="ARBA00003363"/>
    </source>
</evidence>
<evidence type="ECO:0000313" key="6">
    <source>
        <dbReference type="Proteomes" id="UP001158576"/>
    </source>
</evidence>
<dbReference type="Gene3D" id="1.20.5.350">
    <property type="match status" value="1"/>
</dbReference>
<gene>
    <name evidence="5" type="ORF">OKIOD_LOCUS1069</name>
</gene>
<dbReference type="Proteomes" id="UP001158576">
    <property type="component" value="Chromosome PAR"/>
</dbReference>
<comment type="similarity">
    <text evidence="2">Belongs to the troponin T family.</text>
</comment>
<dbReference type="PANTHER" id="PTHR11521">
    <property type="entry name" value="TROPONIN T"/>
    <property type="match status" value="1"/>
</dbReference>
<dbReference type="Pfam" id="PF00992">
    <property type="entry name" value="Troponin"/>
    <property type="match status" value="1"/>
</dbReference>
<dbReference type="PANTHER" id="PTHR11521:SF20">
    <property type="entry name" value="TROPONIN T2E, CARDIAC ISOFORM X1"/>
    <property type="match status" value="1"/>
</dbReference>
<keyword evidence="6" id="KW-1185">Reference proteome</keyword>
<keyword evidence="3" id="KW-0514">Muscle protein</keyword>
<accession>A0ABN7RQ75</accession>
<proteinExistence type="inferred from homology"/>
<organism evidence="5 6">
    <name type="scientific">Oikopleura dioica</name>
    <name type="common">Tunicate</name>
    <dbReference type="NCBI Taxonomy" id="34765"/>
    <lineage>
        <taxon>Eukaryota</taxon>
        <taxon>Metazoa</taxon>
        <taxon>Chordata</taxon>
        <taxon>Tunicata</taxon>
        <taxon>Appendicularia</taxon>
        <taxon>Copelata</taxon>
        <taxon>Oikopleuridae</taxon>
        <taxon>Oikopleura</taxon>
    </lineage>
</organism>
<protein>
    <submittedName>
        <fullName evidence="5">Oidioi.mRNA.OKI2018_I69.PAR.g9511.t1.cds</fullName>
    </submittedName>
</protein>
<dbReference type="InterPro" id="IPR027707">
    <property type="entry name" value="TNNT"/>
</dbReference>
<dbReference type="EMBL" id="OU015568">
    <property type="protein sequence ID" value="CAG5080227.1"/>
    <property type="molecule type" value="Genomic_DNA"/>
</dbReference>
<feature type="compositionally biased region" description="Basic and acidic residues" evidence="4">
    <location>
        <begin position="51"/>
        <end position="91"/>
    </location>
</feature>
<feature type="region of interest" description="Disordered" evidence="4">
    <location>
        <begin position="51"/>
        <end position="124"/>
    </location>
</feature>
<comment type="function">
    <text evidence="1">Troponin T is the tropomyosin-binding subunit of troponin, the thin filament regulatory complex which confers calcium-sensitivity to striated muscle actomyosin ATPase activity.</text>
</comment>
<name>A0ABN7RQ75_OIKDI</name>
<reference evidence="5 6" key="1">
    <citation type="submission" date="2021-04" db="EMBL/GenBank/DDBJ databases">
        <authorList>
            <person name="Bliznina A."/>
        </authorList>
    </citation>
    <scope>NUCLEOTIDE SEQUENCE [LARGE SCALE GENOMIC DNA]</scope>
</reference>
<feature type="compositionally biased region" description="Basic and acidic residues" evidence="4">
    <location>
        <begin position="111"/>
        <end position="124"/>
    </location>
</feature>
<evidence type="ECO:0000256" key="4">
    <source>
        <dbReference type="SAM" id="MobiDB-lite"/>
    </source>
</evidence>
<dbReference type="SUPFAM" id="SSF90250">
    <property type="entry name" value="Troponin coil-coiled subunits"/>
    <property type="match status" value="1"/>
</dbReference>
<evidence type="ECO:0000256" key="2">
    <source>
        <dbReference type="ARBA" id="ARBA00008330"/>
    </source>
</evidence>